<feature type="region of interest" description="Disordered" evidence="1">
    <location>
        <begin position="1"/>
        <end position="24"/>
    </location>
</feature>
<comment type="caution">
    <text evidence="2">The sequence shown here is derived from an EMBL/GenBank/DDBJ whole genome shotgun (WGS) entry which is preliminary data.</text>
</comment>
<evidence type="ECO:0000313" key="3">
    <source>
        <dbReference type="Proteomes" id="UP000003027"/>
    </source>
</evidence>
<gene>
    <name evidence="2" type="ORF">ymoll0001_23000</name>
</gene>
<organism evidence="2 3">
    <name type="scientific">Yersinia mollaretii (strain ATCC 43969 / DSM 18520 / CIP 103324 / CNY 7263 / WAIP 204)</name>
    <dbReference type="NCBI Taxonomy" id="349967"/>
    <lineage>
        <taxon>Bacteria</taxon>
        <taxon>Pseudomonadati</taxon>
        <taxon>Pseudomonadota</taxon>
        <taxon>Gammaproteobacteria</taxon>
        <taxon>Enterobacterales</taxon>
        <taxon>Yersiniaceae</taxon>
        <taxon>Yersinia</taxon>
    </lineage>
</organism>
<keyword evidence="3" id="KW-1185">Reference proteome</keyword>
<proteinExistence type="predicted"/>
<protein>
    <submittedName>
        <fullName evidence="2">Uncharacterized protein</fullName>
    </submittedName>
</protein>
<dbReference type="Proteomes" id="UP000003027">
    <property type="component" value="Unassembled WGS sequence"/>
</dbReference>
<sequence>MAQHHYRASKKEIKKTATESQIRGKTPGLLQLPFDFTAAVPRFAL</sequence>
<accession>A0ABP2ECM4</accession>
<evidence type="ECO:0000256" key="1">
    <source>
        <dbReference type="SAM" id="MobiDB-lite"/>
    </source>
</evidence>
<evidence type="ECO:0000313" key="2">
    <source>
        <dbReference type="EMBL" id="EEQ10187.1"/>
    </source>
</evidence>
<name>A0ABP2ECM4_YERMW</name>
<dbReference type="EMBL" id="AALD02000023">
    <property type="protein sequence ID" value="EEQ10187.1"/>
    <property type="molecule type" value="Genomic_DNA"/>
</dbReference>
<reference evidence="2" key="1">
    <citation type="submission" date="2008-12" db="EMBL/GenBank/DDBJ databases">
        <title>Annotation of the Yersinia mollaretii ATCC 43969 genome.</title>
        <authorList>
            <person name="Read T.D."/>
            <person name="Akmal A."/>
            <person name="Bishop-Lilly K."/>
            <person name="Chen P.E."/>
            <person name="Cook C."/>
            <person name="Kiley M.P."/>
            <person name="Lentz S."/>
            <person name="Mateczun A."/>
            <person name="Nagarajan N."/>
            <person name="Nolan N."/>
            <person name="Osborne B.I."/>
            <person name="Pop M."/>
            <person name="Sozhamannan S."/>
            <person name="Stewart A.C."/>
            <person name="Sulakvelidze A."/>
            <person name="Thomason B."/>
            <person name="Willner K."/>
            <person name="Zwick M.E."/>
        </authorList>
    </citation>
    <scope>NUCLEOTIDE SEQUENCE [LARGE SCALE GENOMIC DNA]</scope>
    <source>
        <strain evidence="2">ATCC 43969</strain>
    </source>
</reference>